<accession>A0A7M7HPQ7</accession>
<name>A0A7M7HPQ7_STRPU</name>
<evidence type="ECO:0000313" key="1">
    <source>
        <dbReference type="EnsemblMetazoa" id="XP_011675377"/>
    </source>
</evidence>
<protein>
    <submittedName>
        <fullName evidence="1">Uncharacterized protein</fullName>
    </submittedName>
</protein>
<keyword evidence="2" id="KW-1185">Reference proteome</keyword>
<dbReference type="RefSeq" id="XP_011675377.2">
    <property type="nucleotide sequence ID" value="XM_011677075.2"/>
</dbReference>
<reference evidence="2" key="1">
    <citation type="submission" date="2015-02" db="EMBL/GenBank/DDBJ databases">
        <title>Genome sequencing for Strongylocentrotus purpuratus.</title>
        <authorList>
            <person name="Murali S."/>
            <person name="Liu Y."/>
            <person name="Vee V."/>
            <person name="English A."/>
            <person name="Wang M."/>
            <person name="Skinner E."/>
            <person name="Han Y."/>
            <person name="Muzny D.M."/>
            <person name="Worley K.C."/>
            <person name="Gibbs R.A."/>
        </authorList>
    </citation>
    <scope>NUCLEOTIDE SEQUENCE</scope>
</reference>
<dbReference type="InParanoid" id="A0A7M7HPQ7"/>
<dbReference type="EnsemblMetazoa" id="XM_011677075">
    <property type="protein sequence ID" value="XP_011675377"/>
    <property type="gene ID" value="LOC105443651"/>
</dbReference>
<dbReference type="GeneID" id="105443651"/>
<dbReference type="Proteomes" id="UP000007110">
    <property type="component" value="Unassembled WGS sequence"/>
</dbReference>
<sequence length="175" mass="20010">MMLAPATSLRKRERPPQFTLNTADRRAMIIEHTMQQPPPPEYATFVEMKHMAGKVAVLREKTWELYTKQMTLEKSFTNTGDGFSQAKSRVSSCHSSSVKLKKENTGIGREVGELRGGMSSLAKRADSLNKRLDEIDQLILVRKSRNSEDFKRFARIFPPSTQRLSLRRKVGSFYT</sequence>
<dbReference type="KEGG" id="spu:105443651"/>
<organism evidence="1 2">
    <name type="scientific">Strongylocentrotus purpuratus</name>
    <name type="common">Purple sea urchin</name>
    <dbReference type="NCBI Taxonomy" id="7668"/>
    <lineage>
        <taxon>Eukaryota</taxon>
        <taxon>Metazoa</taxon>
        <taxon>Echinodermata</taxon>
        <taxon>Eleutherozoa</taxon>
        <taxon>Echinozoa</taxon>
        <taxon>Echinoidea</taxon>
        <taxon>Euechinoidea</taxon>
        <taxon>Echinacea</taxon>
        <taxon>Camarodonta</taxon>
        <taxon>Echinidea</taxon>
        <taxon>Strongylocentrotidae</taxon>
        <taxon>Strongylocentrotus</taxon>
    </lineage>
</organism>
<reference evidence="1" key="2">
    <citation type="submission" date="2021-01" db="UniProtKB">
        <authorList>
            <consortium name="EnsemblMetazoa"/>
        </authorList>
    </citation>
    <scope>IDENTIFICATION</scope>
</reference>
<evidence type="ECO:0000313" key="2">
    <source>
        <dbReference type="Proteomes" id="UP000007110"/>
    </source>
</evidence>
<dbReference type="OMA" id="VEMKHMA"/>
<proteinExistence type="predicted"/>
<dbReference type="AlphaFoldDB" id="A0A7M7HPQ7"/>
<dbReference type="OrthoDB" id="10323500at2759"/>